<protein>
    <recommendedName>
        <fullName evidence="2">LTD domain-containing protein</fullName>
    </recommendedName>
</protein>
<evidence type="ECO:0000259" key="2">
    <source>
        <dbReference type="PROSITE" id="PS51841"/>
    </source>
</evidence>
<dbReference type="SUPFAM" id="SSF74853">
    <property type="entry name" value="Lamin A/C globular tail domain"/>
    <property type="match status" value="1"/>
</dbReference>
<dbReference type="Pfam" id="PF07589">
    <property type="entry name" value="PEP-CTERM"/>
    <property type="match status" value="1"/>
</dbReference>
<feature type="signal peptide" evidence="1">
    <location>
        <begin position="1"/>
        <end position="25"/>
    </location>
</feature>
<feature type="domain" description="LTD" evidence="2">
    <location>
        <begin position="16"/>
        <end position="143"/>
    </location>
</feature>
<dbReference type="KEGG" id="mfa:Mfla_2427"/>
<name>Q1GYJ5_METFK</name>
<proteinExistence type="predicted"/>
<dbReference type="eggNOG" id="COG3591">
    <property type="taxonomic scope" value="Bacteria"/>
</dbReference>
<evidence type="ECO:0000313" key="3">
    <source>
        <dbReference type="EMBL" id="ABE50692.1"/>
    </source>
</evidence>
<accession>Q1GYJ5</accession>
<dbReference type="NCBIfam" id="NF038126">
    <property type="entry name" value="PEP_CTERM_FxDxF"/>
    <property type="match status" value="1"/>
</dbReference>
<evidence type="ECO:0000256" key="1">
    <source>
        <dbReference type="SAM" id="SignalP"/>
    </source>
</evidence>
<dbReference type="AlphaFoldDB" id="Q1GYJ5"/>
<dbReference type="NCBIfam" id="TIGR02595">
    <property type="entry name" value="PEP_CTERM"/>
    <property type="match status" value="1"/>
</dbReference>
<dbReference type="Pfam" id="PF00932">
    <property type="entry name" value="LTD"/>
    <property type="match status" value="1"/>
</dbReference>
<dbReference type="HOGENOM" id="CLU_1198802_0_0_4"/>
<gene>
    <name evidence="3" type="ordered locus">Mfla_2427</name>
</gene>
<dbReference type="InterPro" id="IPR036415">
    <property type="entry name" value="Lamin_tail_dom_sf"/>
</dbReference>
<reference evidence="3 4" key="1">
    <citation type="submission" date="2006-03" db="EMBL/GenBank/DDBJ databases">
        <title>Complete sequence of Methylobacillus flagellatus KT.</title>
        <authorList>
            <consortium name="US DOE Joint Genome Institute"/>
            <person name="Copeland A."/>
            <person name="Lucas S."/>
            <person name="Lapidus A."/>
            <person name="Barry K."/>
            <person name="Detter J.C."/>
            <person name="Glavina del Rio T."/>
            <person name="Hammon N."/>
            <person name="Israni S."/>
            <person name="Dalin E."/>
            <person name="Tice H."/>
            <person name="Pitluck S."/>
            <person name="Brettin T."/>
            <person name="Bruce D."/>
            <person name="Han C."/>
            <person name="Tapia R."/>
            <person name="Saunders E."/>
            <person name="Gilna P."/>
            <person name="Schmutz J."/>
            <person name="Larimer F."/>
            <person name="Land M."/>
            <person name="Kyrpides N."/>
            <person name="Anderson I."/>
            <person name="Richardson P."/>
        </authorList>
    </citation>
    <scope>NUCLEOTIDE SEQUENCE [LARGE SCALE GENOMIC DNA]</scope>
    <source>
        <strain evidence="4">KT / ATCC 51484 / DSM 6875</strain>
    </source>
</reference>
<dbReference type="EMBL" id="CP000284">
    <property type="protein sequence ID" value="ABE50692.1"/>
    <property type="molecule type" value="Genomic_DNA"/>
</dbReference>
<keyword evidence="4" id="KW-1185">Reference proteome</keyword>
<dbReference type="NCBIfam" id="NF035944">
    <property type="entry name" value="PEPxxWA-CTERM"/>
    <property type="match status" value="1"/>
</dbReference>
<dbReference type="InterPro" id="IPR013424">
    <property type="entry name" value="Ice-binding_C"/>
</dbReference>
<feature type="chain" id="PRO_5004189955" description="LTD domain-containing protein" evidence="1">
    <location>
        <begin position="26"/>
        <end position="231"/>
    </location>
</feature>
<dbReference type="OrthoDB" id="8536439at2"/>
<keyword evidence="1" id="KW-0732">Signal</keyword>
<dbReference type="STRING" id="265072.Mfla_2427"/>
<dbReference type="RefSeq" id="WP_011480645.1">
    <property type="nucleotide sequence ID" value="NC_007947.1"/>
</dbReference>
<dbReference type="Proteomes" id="UP000002440">
    <property type="component" value="Chromosome"/>
</dbReference>
<evidence type="ECO:0000313" key="4">
    <source>
        <dbReference type="Proteomes" id="UP000002440"/>
    </source>
</evidence>
<sequence>MSIIKKVVAASILAASAFSALPALANPYNVYITEWSYQSRHSSELGEYIEISNLGSNDVDFTNWSYDDDSRTSLVFNLSDFGIVKAGESVVITEIGADEFRARWGLSDDVKVIGFMNPNLGRNDEINIFDHELNLVDRLTYGDQDFPGSIRARYNSGVPGSVDALGANDVYGWVSSQVGDSEGSWRSSVGDIGSPGQTNLTIAAIPEPETYALMLAGLGLVGFAARRRKAA</sequence>
<organism evidence="3 4">
    <name type="scientific">Methylobacillus flagellatus (strain ATCC 51484 / DSM 6875 / VKM B-1610 / KT)</name>
    <dbReference type="NCBI Taxonomy" id="265072"/>
    <lineage>
        <taxon>Bacteria</taxon>
        <taxon>Pseudomonadati</taxon>
        <taxon>Pseudomonadota</taxon>
        <taxon>Betaproteobacteria</taxon>
        <taxon>Nitrosomonadales</taxon>
        <taxon>Methylophilaceae</taxon>
        <taxon>Methylobacillus</taxon>
    </lineage>
</organism>
<dbReference type="PROSITE" id="PS51841">
    <property type="entry name" value="LTD"/>
    <property type="match status" value="1"/>
</dbReference>
<dbReference type="InterPro" id="IPR001322">
    <property type="entry name" value="Lamin_tail_dom"/>
</dbReference>